<reference evidence="1" key="1">
    <citation type="journal article" date="2023" name="G3 (Bethesda)">
        <title>Whole genome assemblies of Zophobas morio and Tenebrio molitor.</title>
        <authorList>
            <person name="Kaur S."/>
            <person name="Stinson S.A."/>
            <person name="diCenzo G.C."/>
        </authorList>
    </citation>
    <scope>NUCLEOTIDE SEQUENCE</scope>
    <source>
        <strain evidence="1">QUZm001</strain>
    </source>
</reference>
<protein>
    <submittedName>
        <fullName evidence="1">Uncharacterized protein</fullName>
    </submittedName>
</protein>
<dbReference type="Proteomes" id="UP001168821">
    <property type="component" value="Unassembled WGS sequence"/>
</dbReference>
<dbReference type="AlphaFoldDB" id="A0AA38IRA1"/>
<organism evidence="1 2">
    <name type="scientific">Zophobas morio</name>
    <dbReference type="NCBI Taxonomy" id="2755281"/>
    <lineage>
        <taxon>Eukaryota</taxon>
        <taxon>Metazoa</taxon>
        <taxon>Ecdysozoa</taxon>
        <taxon>Arthropoda</taxon>
        <taxon>Hexapoda</taxon>
        <taxon>Insecta</taxon>
        <taxon>Pterygota</taxon>
        <taxon>Neoptera</taxon>
        <taxon>Endopterygota</taxon>
        <taxon>Coleoptera</taxon>
        <taxon>Polyphaga</taxon>
        <taxon>Cucujiformia</taxon>
        <taxon>Tenebrionidae</taxon>
        <taxon>Zophobas</taxon>
    </lineage>
</organism>
<keyword evidence="2" id="KW-1185">Reference proteome</keyword>
<gene>
    <name evidence="1" type="ORF">Zmor_006212</name>
</gene>
<accession>A0AA38IRA1</accession>
<evidence type="ECO:0000313" key="1">
    <source>
        <dbReference type="EMBL" id="KAJ3661830.1"/>
    </source>
</evidence>
<name>A0AA38IRA1_9CUCU</name>
<comment type="caution">
    <text evidence="1">The sequence shown here is derived from an EMBL/GenBank/DDBJ whole genome shotgun (WGS) entry which is preliminary data.</text>
</comment>
<dbReference type="EMBL" id="JALNTZ010000002">
    <property type="protein sequence ID" value="KAJ3661830.1"/>
    <property type="molecule type" value="Genomic_DNA"/>
</dbReference>
<proteinExistence type="predicted"/>
<evidence type="ECO:0000313" key="2">
    <source>
        <dbReference type="Proteomes" id="UP001168821"/>
    </source>
</evidence>
<sequence>MNNTDHKSNGNAPSVLLFDVHQKDKTHDLLSEYLHSLEDYDRDLNGVTRKAEQNIAAVQSYNKQTYDKKHKEPHKYETGDCVARTNIDVTPR</sequence>